<evidence type="ECO:0000313" key="1">
    <source>
        <dbReference type="EMBL" id="TFK71413.1"/>
    </source>
</evidence>
<accession>A0ACD3B054</accession>
<sequence>MPSIFSRSRTGSTPQKKPADNNNNLSFDGIVTDEFGRVQSKTSTIFDPTSPSRKDKKKAKEQEKRLRTLSNSRDERSETPVPSIPDGSFLPTHLERPRDELGAFRPPKEHDYGYLSYERHVVLDVDQVARLVDVVVEELTTRGGIATPFIFSTTALDISSSAVRRLIRTFLDTCSPGGARGAEQRWREEARFAGPHELAMCLRWGLARTIRVVGGQEVRGLISWEYYAEFRDTEASQGYPPAHFDTFLSPLIPPLKSIVLTILTLLTRLTANSTTSGHTPPSLSPLFGPLFFGLGPTTLAFYHTYAHYLSATNAMEHLILAFIRWQDAPRLIGQNSKENLASGSASALGVPTRLKEWIKGYPAMLPFLNERSRNDRPQPRRGARTVRMVSVRRNVRLYTTDLVKTAASWGNRNKANIGGPDNTLAKSPVWEKIAPASLKLAPRYSEGYKKRMDMLSTFHPDIGPNSNLAPGGMSSAPSASSSLSSAPSLLDVDHFNLAGNREGEDRFRSLTDLKWGEFETLGFSSGEADKKLQFDLTETARTERVAKRSTLSWNDFSSSGFSRTDGPLSTTLQFSTPLAQSVTSWQSHNAEITKKLKKQQKTLPAFGWDTEPVVGGEEVIEETFLDVFCDLIYGSGWMDVERGEMLDRDCNYALIEFKSLPEDRTTVSGGSDPRTSTTLVLFEEYVPLEYRQQLAGHGGKRNRLPSLFSPSNKNKQWKQAATLNGRPYVVGHVPKSPTYRELEFEGLLRGGGDTKIISLTSSKSTARPSNSNDYRAPPTAPALSLDVPQPDPPLPASRSDDLHSDNTMSPSVKKTSRFRLPGGIPVPSPGNNRKSGLIPAEYSTVDFVTREASYSDDEYDSETGKPKRRRPSDDAWVDILVGSQSRRLGGQDAHRQDGDKRRARNRRSDPDLASMEVAQVLASVRDRTPSTPSVPERVDRDYGMDQFTQDQHFHQDDLDVDEIETVPMSREPERSSETYTEDTFSYTSPSTEPRVMESVHLGDDEEEGDPLERVAAARLKAKQQRRMGYFDLHPERRPSSNTLQATEDDQPRGQLGYDRSDDEDDDNDKYGASYRTTPHVPFPTPIPAARARTPEPLAIEEAEVRQLDRTPPPMPELSEQLPPPPAVTSRQHTNGNGQTMGSRVPAGNSKTAALIEMYRERERGGDSTPPQQPAPSRLPVRAPPGPSGLPGLPSSPAQSLKVNTTPIVEPAPVIATAPVAQPPAVEPAELGPPKIIFVDETGRASPARYVHGAPLHNVLEEEEEE</sequence>
<protein>
    <submittedName>
        <fullName evidence="1">Uncharacterized protein</fullName>
    </submittedName>
</protein>
<gene>
    <name evidence="1" type="ORF">BDN72DRAFT_765019</name>
</gene>
<name>A0ACD3B054_9AGAR</name>
<keyword evidence="2" id="KW-1185">Reference proteome</keyword>
<dbReference type="EMBL" id="ML208298">
    <property type="protein sequence ID" value="TFK71413.1"/>
    <property type="molecule type" value="Genomic_DNA"/>
</dbReference>
<evidence type="ECO:0000313" key="2">
    <source>
        <dbReference type="Proteomes" id="UP000308600"/>
    </source>
</evidence>
<organism evidence="1 2">
    <name type="scientific">Pluteus cervinus</name>
    <dbReference type="NCBI Taxonomy" id="181527"/>
    <lineage>
        <taxon>Eukaryota</taxon>
        <taxon>Fungi</taxon>
        <taxon>Dikarya</taxon>
        <taxon>Basidiomycota</taxon>
        <taxon>Agaricomycotina</taxon>
        <taxon>Agaricomycetes</taxon>
        <taxon>Agaricomycetidae</taxon>
        <taxon>Agaricales</taxon>
        <taxon>Pluteineae</taxon>
        <taxon>Pluteaceae</taxon>
        <taxon>Pluteus</taxon>
    </lineage>
</organism>
<reference evidence="1 2" key="1">
    <citation type="journal article" date="2019" name="Nat. Ecol. Evol.">
        <title>Megaphylogeny resolves global patterns of mushroom evolution.</title>
        <authorList>
            <person name="Varga T."/>
            <person name="Krizsan K."/>
            <person name="Foldi C."/>
            <person name="Dima B."/>
            <person name="Sanchez-Garcia M."/>
            <person name="Sanchez-Ramirez S."/>
            <person name="Szollosi G.J."/>
            <person name="Szarkandi J.G."/>
            <person name="Papp V."/>
            <person name="Albert L."/>
            <person name="Andreopoulos W."/>
            <person name="Angelini C."/>
            <person name="Antonin V."/>
            <person name="Barry K.W."/>
            <person name="Bougher N.L."/>
            <person name="Buchanan P."/>
            <person name="Buyck B."/>
            <person name="Bense V."/>
            <person name="Catcheside P."/>
            <person name="Chovatia M."/>
            <person name="Cooper J."/>
            <person name="Damon W."/>
            <person name="Desjardin D."/>
            <person name="Finy P."/>
            <person name="Geml J."/>
            <person name="Haridas S."/>
            <person name="Hughes K."/>
            <person name="Justo A."/>
            <person name="Karasinski D."/>
            <person name="Kautmanova I."/>
            <person name="Kiss B."/>
            <person name="Kocsube S."/>
            <person name="Kotiranta H."/>
            <person name="LaButti K.M."/>
            <person name="Lechner B.E."/>
            <person name="Liimatainen K."/>
            <person name="Lipzen A."/>
            <person name="Lukacs Z."/>
            <person name="Mihaltcheva S."/>
            <person name="Morgado L.N."/>
            <person name="Niskanen T."/>
            <person name="Noordeloos M.E."/>
            <person name="Ohm R.A."/>
            <person name="Ortiz-Santana B."/>
            <person name="Ovrebo C."/>
            <person name="Racz N."/>
            <person name="Riley R."/>
            <person name="Savchenko A."/>
            <person name="Shiryaev A."/>
            <person name="Soop K."/>
            <person name="Spirin V."/>
            <person name="Szebenyi C."/>
            <person name="Tomsovsky M."/>
            <person name="Tulloss R.E."/>
            <person name="Uehling J."/>
            <person name="Grigoriev I.V."/>
            <person name="Vagvolgyi C."/>
            <person name="Papp T."/>
            <person name="Martin F.M."/>
            <person name="Miettinen O."/>
            <person name="Hibbett D.S."/>
            <person name="Nagy L.G."/>
        </authorList>
    </citation>
    <scope>NUCLEOTIDE SEQUENCE [LARGE SCALE GENOMIC DNA]</scope>
    <source>
        <strain evidence="1 2">NL-1719</strain>
    </source>
</reference>
<proteinExistence type="predicted"/>
<dbReference type="Proteomes" id="UP000308600">
    <property type="component" value="Unassembled WGS sequence"/>
</dbReference>